<dbReference type="GO" id="GO:0051301">
    <property type="term" value="P:cell division"/>
    <property type="evidence" value="ECO:0007669"/>
    <property type="project" value="UniProtKB-KW"/>
</dbReference>
<reference evidence="21 22" key="1">
    <citation type="submission" date="2016-10" db="EMBL/GenBank/DDBJ databases">
        <authorList>
            <person name="de Groot N.N."/>
        </authorList>
    </citation>
    <scope>NUCLEOTIDE SEQUENCE [LARGE SCALE GENOMIC DNA]</scope>
    <source>
        <strain evidence="21 22">DSM 20475</strain>
    </source>
</reference>
<feature type="domain" description="Mur ligase C-terminal" evidence="19">
    <location>
        <begin position="310"/>
        <end position="424"/>
    </location>
</feature>
<evidence type="ECO:0000256" key="1">
    <source>
        <dbReference type="ARBA" id="ARBA00002734"/>
    </source>
</evidence>
<dbReference type="RefSeq" id="WP_091792128.1">
    <property type="nucleotide sequence ID" value="NZ_FNAF01000010.1"/>
</dbReference>
<dbReference type="SUPFAM" id="SSF53244">
    <property type="entry name" value="MurD-like peptide ligases, peptide-binding domain"/>
    <property type="match status" value="1"/>
</dbReference>
<evidence type="ECO:0000256" key="10">
    <source>
        <dbReference type="ARBA" id="ARBA00022840"/>
    </source>
</evidence>
<dbReference type="GO" id="GO:0005524">
    <property type="term" value="F:ATP binding"/>
    <property type="evidence" value="ECO:0007669"/>
    <property type="project" value="UniProtKB-UniRule"/>
</dbReference>
<proteinExistence type="inferred from homology"/>
<dbReference type="Gene3D" id="3.40.1190.10">
    <property type="entry name" value="Mur-like, catalytic domain"/>
    <property type="match status" value="1"/>
</dbReference>
<dbReference type="AlphaFoldDB" id="A0A1G6YNN3"/>
<evidence type="ECO:0000256" key="8">
    <source>
        <dbReference type="ARBA" id="ARBA00022598"/>
    </source>
</evidence>
<dbReference type="GO" id="GO:0008360">
    <property type="term" value="P:regulation of cell shape"/>
    <property type="evidence" value="ECO:0007669"/>
    <property type="project" value="UniProtKB-KW"/>
</dbReference>
<evidence type="ECO:0000256" key="18">
    <source>
        <dbReference type="RuleBase" id="RU003664"/>
    </source>
</evidence>
<evidence type="ECO:0000256" key="2">
    <source>
        <dbReference type="ARBA" id="ARBA00004496"/>
    </source>
</evidence>
<dbReference type="Gene3D" id="3.90.190.20">
    <property type="entry name" value="Mur ligase, C-terminal domain"/>
    <property type="match status" value="1"/>
</dbReference>
<evidence type="ECO:0000256" key="9">
    <source>
        <dbReference type="ARBA" id="ARBA00022741"/>
    </source>
</evidence>
<evidence type="ECO:0000256" key="13">
    <source>
        <dbReference type="ARBA" id="ARBA00023316"/>
    </source>
</evidence>
<evidence type="ECO:0000313" key="22">
    <source>
        <dbReference type="Proteomes" id="UP000198995"/>
    </source>
</evidence>
<keyword evidence="17 18" id="KW-0132">Cell division</keyword>
<dbReference type="OrthoDB" id="9809796at2"/>
<comment type="subcellular location">
    <subcellularLocation>
        <location evidence="2 17 18">Cytoplasm</location>
    </subcellularLocation>
</comment>
<sequence>MKRYLVIGAAKSGLASAAYLLDRADTEVILNDSDVTKKEAVEGYFTDKKPQFIWGLPDVAEIKPDLVVLSPGVPPRIKPVQAALAAGIPVISEPELAYENSSARWFGITGTNGKTTTTALAAHLLEGFGAPVFCGGNIGTPLISAVPNLPAEAVVVAELSSFQLELINRFHANAAVFLNLTPDHLDRHGSMAAYGAAKARIFENQGPQDVLIANYDDERVRQMAEKAPGKVWYFSCQTVPPLGMWQEEGRLMVRLSEDEPAHALIDRADIALPGRHNTENIMAAVLGALYFGASEAHICAQLRTFKSVAHRLEAVRTVDGVLYVNDSKGTNPDATEKALNAYERPIVAIMGGRNKGNSFLPLVPLIDEKCRHVVLVGEARGDFIEAFQEKDFHRYSLADDFEQAVDQARLAAQEGDVVLLSPACASWDMFPSYEVRGDLFKKLVNDIDG</sequence>
<keyword evidence="22" id="KW-1185">Reference proteome</keyword>
<name>A0A1G6YNN3_PEPNI</name>
<dbReference type="Proteomes" id="UP000198995">
    <property type="component" value="Unassembled WGS sequence"/>
</dbReference>
<keyword evidence="8 17" id="KW-0436">Ligase</keyword>
<accession>A0A1G6YNN3</accession>
<feature type="binding site" evidence="17">
    <location>
        <begin position="110"/>
        <end position="116"/>
    </location>
    <ligand>
        <name>ATP</name>
        <dbReference type="ChEBI" id="CHEBI:30616"/>
    </ligand>
</feature>
<dbReference type="EMBL" id="FNAF01000010">
    <property type="protein sequence ID" value="SDD91999.1"/>
    <property type="molecule type" value="Genomic_DNA"/>
</dbReference>
<dbReference type="PANTHER" id="PTHR43692">
    <property type="entry name" value="UDP-N-ACETYLMURAMOYLALANINE--D-GLUTAMATE LIGASE"/>
    <property type="match status" value="1"/>
</dbReference>
<dbReference type="InterPro" id="IPR036565">
    <property type="entry name" value="Mur-like_cat_sf"/>
</dbReference>
<evidence type="ECO:0000256" key="17">
    <source>
        <dbReference type="HAMAP-Rule" id="MF_00639"/>
    </source>
</evidence>
<dbReference type="EC" id="6.3.2.9" evidence="5 17"/>
<evidence type="ECO:0000256" key="14">
    <source>
        <dbReference type="ARBA" id="ARBA00030398"/>
    </source>
</evidence>
<dbReference type="SUPFAM" id="SSF51984">
    <property type="entry name" value="MurCD N-terminal domain"/>
    <property type="match status" value="1"/>
</dbReference>
<feature type="domain" description="Mur ligase central" evidence="20">
    <location>
        <begin position="108"/>
        <end position="286"/>
    </location>
</feature>
<comment type="similarity">
    <text evidence="4 17">Belongs to the MurCDEF family.</text>
</comment>
<dbReference type="HAMAP" id="MF_00639">
    <property type="entry name" value="MurD"/>
    <property type="match status" value="1"/>
</dbReference>
<dbReference type="Pfam" id="PF08245">
    <property type="entry name" value="Mur_ligase_M"/>
    <property type="match status" value="1"/>
</dbReference>
<dbReference type="InterPro" id="IPR005762">
    <property type="entry name" value="MurD"/>
</dbReference>
<protein>
    <recommendedName>
        <fullName evidence="6 17">UDP-N-acetylmuramoylalanine--D-glutamate ligase</fullName>
        <ecNumber evidence="5 17">6.3.2.9</ecNumber>
    </recommendedName>
    <alternativeName>
        <fullName evidence="15 17">D-glutamic acid-adding enzyme</fullName>
    </alternativeName>
    <alternativeName>
        <fullName evidence="14 17">UDP-N-acetylmuramoyl-L-alanyl-D-glutamate synthetase</fullName>
    </alternativeName>
</protein>
<gene>
    <name evidence="17" type="primary">murD</name>
    <name evidence="21" type="ORF">SAMN04489866_11032</name>
</gene>
<comment type="function">
    <text evidence="1 17 18">Cell wall formation. Catalyzes the addition of glutamate to the nucleotide precursor UDP-N-acetylmuramoyl-L-alanine (UMA).</text>
</comment>
<keyword evidence="13 17" id="KW-0961">Cell wall biogenesis/degradation</keyword>
<dbReference type="InterPro" id="IPR036615">
    <property type="entry name" value="Mur_ligase_C_dom_sf"/>
</dbReference>
<evidence type="ECO:0000313" key="21">
    <source>
        <dbReference type="EMBL" id="SDD91999.1"/>
    </source>
</evidence>
<dbReference type="Gene3D" id="3.40.50.720">
    <property type="entry name" value="NAD(P)-binding Rossmann-like Domain"/>
    <property type="match status" value="1"/>
</dbReference>
<evidence type="ECO:0000259" key="20">
    <source>
        <dbReference type="Pfam" id="PF08245"/>
    </source>
</evidence>
<dbReference type="SUPFAM" id="SSF53623">
    <property type="entry name" value="MurD-like peptide ligases, catalytic domain"/>
    <property type="match status" value="1"/>
</dbReference>
<dbReference type="InterPro" id="IPR004101">
    <property type="entry name" value="Mur_ligase_C"/>
</dbReference>
<dbReference type="NCBIfam" id="TIGR01087">
    <property type="entry name" value="murD"/>
    <property type="match status" value="1"/>
</dbReference>
<dbReference type="GO" id="GO:0008764">
    <property type="term" value="F:UDP-N-acetylmuramoylalanine-D-glutamate ligase activity"/>
    <property type="evidence" value="ECO:0007669"/>
    <property type="project" value="UniProtKB-UniRule"/>
</dbReference>
<dbReference type="STRING" id="2741.SAMN04489866_11032"/>
<organism evidence="21 22">
    <name type="scientific">Peptococcus niger</name>
    <dbReference type="NCBI Taxonomy" id="2741"/>
    <lineage>
        <taxon>Bacteria</taxon>
        <taxon>Bacillati</taxon>
        <taxon>Bacillota</taxon>
        <taxon>Clostridia</taxon>
        <taxon>Eubacteriales</taxon>
        <taxon>Peptococcaceae</taxon>
        <taxon>Peptococcus</taxon>
    </lineage>
</organism>
<evidence type="ECO:0000256" key="11">
    <source>
        <dbReference type="ARBA" id="ARBA00022960"/>
    </source>
</evidence>
<keyword evidence="12 17" id="KW-0573">Peptidoglycan synthesis</keyword>
<evidence type="ECO:0000259" key="19">
    <source>
        <dbReference type="Pfam" id="PF02875"/>
    </source>
</evidence>
<dbReference type="GO" id="GO:0005737">
    <property type="term" value="C:cytoplasm"/>
    <property type="evidence" value="ECO:0007669"/>
    <property type="project" value="UniProtKB-SubCell"/>
</dbReference>
<evidence type="ECO:0000256" key="16">
    <source>
        <dbReference type="ARBA" id="ARBA00047632"/>
    </source>
</evidence>
<keyword evidence="7 17" id="KW-0963">Cytoplasm</keyword>
<keyword evidence="11 17" id="KW-0133">Cell shape</keyword>
<dbReference type="Pfam" id="PF02875">
    <property type="entry name" value="Mur_ligase_C"/>
    <property type="match status" value="1"/>
</dbReference>
<evidence type="ECO:0000256" key="12">
    <source>
        <dbReference type="ARBA" id="ARBA00022984"/>
    </source>
</evidence>
<evidence type="ECO:0000256" key="5">
    <source>
        <dbReference type="ARBA" id="ARBA00012212"/>
    </source>
</evidence>
<evidence type="ECO:0000256" key="6">
    <source>
        <dbReference type="ARBA" id="ARBA00015655"/>
    </source>
</evidence>
<evidence type="ECO:0000256" key="3">
    <source>
        <dbReference type="ARBA" id="ARBA00004752"/>
    </source>
</evidence>
<dbReference type="InterPro" id="IPR013221">
    <property type="entry name" value="Mur_ligase_cen"/>
</dbReference>
<comment type="catalytic activity">
    <reaction evidence="16 17 18">
        <text>UDP-N-acetyl-alpha-D-muramoyl-L-alanine + D-glutamate + ATP = UDP-N-acetyl-alpha-D-muramoyl-L-alanyl-D-glutamate + ADP + phosphate + H(+)</text>
        <dbReference type="Rhea" id="RHEA:16429"/>
        <dbReference type="ChEBI" id="CHEBI:15378"/>
        <dbReference type="ChEBI" id="CHEBI:29986"/>
        <dbReference type="ChEBI" id="CHEBI:30616"/>
        <dbReference type="ChEBI" id="CHEBI:43474"/>
        <dbReference type="ChEBI" id="CHEBI:83898"/>
        <dbReference type="ChEBI" id="CHEBI:83900"/>
        <dbReference type="ChEBI" id="CHEBI:456216"/>
        <dbReference type="EC" id="6.3.2.9"/>
    </reaction>
</comment>
<evidence type="ECO:0000256" key="15">
    <source>
        <dbReference type="ARBA" id="ARBA00032324"/>
    </source>
</evidence>
<dbReference type="PANTHER" id="PTHR43692:SF1">
    <property type="entry name" value="UDP-N-ACETYLMURAMOYLALANINE--D-GLUTAMATE LIGASE"/>
    <property type="match status" value="1"/>
</dbReference>
<comment type="pathway">
    <text evidence="3 17 18">Cell wall biogenesis; peptidoglycan biosynthesis.</text>
</comment>
<keyword evidence="9 17" id="KW-0547">Nucleotide-binding</keyword>
<keyword evidence="17 18" id="KW-0131">Cell cycle</keyword>
<evidence type="ECO:0000256" key="7">
    <source>
        <dbReference type="ARBA" id="ARBA00022490"/>
    </source>
</evidence>
<dbReference type="GO" id="GO:0071555">
    <property type="term" value="P:cell wall organization"/>
    <property type="evidence" value="ECO:0007669"/>
    <property type="project" value="UniProtKB-KW"/>
</dbReference>
<keyword evidence="10 17" id="KW-0067">ATP-binding</keyword>
<evidence type="ECO:0000256" key="4">
    <source>
        <dbReference type="ARBA" id="ARBA00010416"/>
    </source>
</evidence>
<dbReference type="GO" id="GO:0009252">
    <property type="term" value="P:peptidoglycan biosynthetic process"/>
    <property type="evidence" value="ECO:0007669"/>
    <property type="project" value="UniProtKB-UniRule"/>
</dbReference>
<dbReference type="UniPathway" id="UPA00219"/>